<proteinExistence type="predicted"/>
<reference evidence="1" key="1">
    <citation type="submission" date="2018-02" db="EMBL/GenBank/DDBJ databases">
        <title>Rhizophora mucronata_Transcriptome.</title>
        <authorList>
            <person name="Meera S.P."/>
            <person name="Sreeshan A."/>
            <person name="Augustine A."/>
        </authorList>
    </citation>
    <scope>NUCLEOTIDE SEQUENCE</scope>
    <source>
        <tissue evidence="1">Leaf</tissue>
    </source>
</reference>
<dbReference type="EMBL" id="GGEC01000532">
    <property type="protein sequence ID" value="MBW81015.1"/>
    <property type="molecule type" value="Transcribed_RNA"/>
</dbReference>
<organism evidence="1">
    <name type="scientific">Rhizophora mucronata</name>
    <name type="common">Asiatic mangrove</name>
    <dbReference type="NCBI Taxonomy" id="61149"/>
    <lineage>
        <taxon>Eukaryota</taxon>
        <taxon>Viridiplantae</taxon>
        <taxon>Streptophyta</taxon>
        <taxon>Embryophyta</taxon>
        <taxon>Tracheophyta</taxon>
        <taxon>Spermatophyta</taxon>
        <taxon>Magnoliopsida</taxon>
        <taxon>eudicotyledons</taxon>
        <taxon>Gunneridae</taxon>
        <taxon>Pentapetalae</taxon>
        <taxon>rosids</taxon>
        <taxon>fabids</taxon>
        <taxon>Malpighiales</taxon>
        <taxon>Rhizophoraceae</taxon>
        <taxon>Rhizophora</taxon>
    </lineage>
</organism>
<sequence>MQKMASVNISQILNWHNHKREVSQEELTSSLKRNCLVALRRTKKVKVKVSCPSLLTLRHK</sequence>
<protein>
    <submittedName>
        <fullName evidence="1">Uncharacterized protein</fullName>
    </submittedName>
</protein>
<name>A0A2P2III0_RHIMU</name>
<accession>A0A2P2III0</accession>
<dbReference type="AlphaFoldDB" id="A0A2P2III0"/>
<evidence type="ECO:0000313" key="1">
    <source>
        <dbReference type="EMBL" id="MBW81015.1"/>
    </source>
</evidence>